<organism evidence="1 2">
    <name type="scientific">Penaeus vannamei</name>
    <name type="common">Whiteleg shrimp</name>
    <name type="synonym">Litopenaeus vannamei</name>
    <dbReference type="NCBI Taxonomy" id="6689"/>
    <lineage>
        <taxon>Eukaryota</taxon>
        <taxon>Metazoa</taxon>
        <taxon>Ecdysozoa</taxon>
        <taxon>Arthropoda</taxon>
        <taxon>Crustacea</taxon>
        <taxon>Multicrustacea</taxon>
        <taxon>Malacostraca</taxon>
        <taxon>Eumalacostraca</taxon>
        <taxon>Eucarida</taxon>
        <taxon>Decapoda</taxon>
        <taxon>Dendrobranchiata</taxon>
        <taxon>Penaeoidea</taxon>
        <taxon>Penaeidae</taxon>
        <taxon>Penaeus</taxon>
    </lineage>
</organism>
<reference evidence="1 2" key="2">
    <citation type="submission" date="2019-01" db="EMBL/GenBank/DDBJ databases">
        <title>The decoding of complex shrimp genome reveals the adaptation for benthos swimmer, frequently molting mechanism and breeding impact on genome.</title>
        <authorList>
            <person name="Sun Y."/>
            <person name="Gao Y."/>
            <person name="Yu Y."/>
        </authorList>
    </citation>
    <scope>NUCLEOTIDE SEQUENCE [LARGE SCALE GENOMIC DNA]</scope>
    <source>
        <tissue evidence="1">Muscle</tissue>
    </source>
</reference>
<reference evidence="1 2" key="1">
    <citation type="submission" date="2018-04" db="EMBL/GenBank/DDBJ databases">
        <authorList>
            <person name="Zhang X."/>
            <person name="Yuan J."/>
            <person name="Li F."/>
            <person name="Xiang J."/>
        </authorList>
    </citation>
    <scope>NUCLEOTIDE SEQUENCE [LARGE SCALE GENOMIC DNA]</scope>
    <source>
        <tissue evidence="1">Muscle</tissue>
    </source>
</reference>
<accession>A0A3R7NYI1</accession>
<dbReference type="AlphaFoldDB" id="A0A3R7NYI1"/>
<dbReference type="Proteomes" id="UP000283509">
    <property type="component" value="Unassembled WGS sequence"/>
</dbReference>
<evidence type="ECO:0000313" key="1">
    <source>
        <dbReference type="EMBL" id="ROT70322.1"/>
    </source>
</evidence>
<comment type="caution">
    <text evidence="1">The sequence shown here is derived from an EMBL/GenBank/DDBJ whole genome shotgun (WGS) entry which is preliminary data.</text>
</comment>
<sequence>MILCLLSLPPYVLSPTLFLPSLPSPSFLPTSYLPSLPSPLTLYLLSLPAYVLSPSLSTSSLFPPTSSLPIPPLPSHPTSSLPHYPGCLKDTQVTTPPGLRTVFLLKDHDLRNLSFSYTPKTLRPHLPLSPVSLSLVLTPQDLEEVPEGSWVNITIVWNSLEDNLGALVNGKPVGSLENYNTLNKKAVIEGEVEGGGYLTLSPDDVADDVTPSATSSLTSDVDTSPFAVSYVAQTNQVLMLGVSSNGEVKGHSIVRRSSSTYSKVRCSVKSLRKASDDAKEGSVDQDECRSQSDATVAMSDVATTPLATPNASASFGAPGSKAVSTSEFIDIDIGT</sequence>
<dbReference type="EMBL" id="QCYY01002443">
    <property type="protein sequence ID" value="ROT70322.1"/>
    <property type="molecule type" value="Genomic_DNA"/>
</dbReference>
<proteinExistence type="predicted"/>
<name>A0A3R7NYI1_PENVA</name>
<protein>
    <submittedName>
        <fullName evidence="1">Uncharacterized protein</fullName>
    </submittedName>
</protein>
<gene>
    <name evidence="1" type="ORF">C7M84_011422</name>
</gene>
<evidence type="ECO:0000313" key="2">
    <source>
        <dbReference type="Proteomes" id="UP000283509"/>
    </source>
</evidence>
<keyword evidence="2" id="KW-1185">Reference proteome</keyword>